<dbReference type="Proteomes" id="UP001178461">
    <property type="component" value="Chromosome 10"/>
</dbReference>
<evidence type="ECO:0000313" key="2">
    <source>
        <dbReference type="EMBL" id="CAI5785748.1"/>
    </source>
</evidence>
<dbReference type="PANTHER" id="PTHR23093:SF16">
    <property type="entry name" value="FAM194 C-TERMINAL DOMAIN-CONTAINING PROTEIN"/>
    <property type="match status" value="1"/>
</dbReference>
<dbReference type="InterPro" id="IPR029281">
    <property type="entry name" value="FAM194_C"/>
</dbReference>
<organism evidence="2 3">
    <name type="scientific">Podarcis lilfordi</name>
    <name type="common">Lilford's wall lizard</name>
    <dbReference type="NCBI Taxonomy" id="74358"/>
    <lineage>
        <taxon>Eukaryota</taxon>
        <taxon>Metazoa</taxon>
        <taxon>Chordata</taxon>
        <taxon>Craniata</taxon>
        <taxon>Vertebrata</taxon>
        <taxon>Euteleostomi</taxon>
        <taxon>Lepidosauria</taxon>
        <taxon>Squamata</taxon>
        <taxon>Bifurcata</taxon>
        <taxon>Unidentata</taxon>
        <taxon>Episquamata</taxon>
        <taxon>Laterata</taxon>
        <taxon>Lacertibaenia</taxon>
        <taxon>Lacertidae</taxon>
        <taxon>Podarcis</taxon>
    </lineage>
</organism>
<feature type="domain" description="FAM194 C-terminal" evidence="1">
    <location>
        <begin position="357"/>
        <end position="513"/>
    </location>
</feature>
<accession>A0AA35KYH0</accession>
<dbReference type="Pfam" id="PF14977">
    <property type="entry name" value="FAM194"/>
    <property type="match status" value="1"/>
</dbReference>
<keyword evidence="3" id="KW-1185">Reference proteome</keyword>
<evidence type="ECO:0000259" key="1">
    <source>
        <dbReference type="Pfam" id="PF14977"/>
    </source>
</evidence>
<dbReference type="EMBL" id="OX395135">
    <property type="protein sequence ID" value="CAI5785748.1"/>
    <property type="molecule type" value="Genomic_DNA"/>
</dbReference>
<sequence length="934" mass="106064">MAETLEQEPIYFFDQLKTTGKQKRNMKIEPGEHFVDINLISTDPDPHEIHRNSGCMDEHRERNYSFVKDSIAKKEPVSTKTDGPSISINISENPLARLSQIPSFPPAEEDLRSTSLEEHKCMAATILCELEEMLKRFTKFKFILPQGVLNILSSSWKDLIEGVWQNKKYLQELAYKNLKSRRRQASQESNRLPPTCEYTDYETAKNVKRKSRKSVDFPMGATKGMDNPGALSNRLNGSKTAVPQQYSSDSPFAISFSLSSKLCKERGWVLQHSDCDSKDLEWKAPYVWAVERLRMAKIEITEQLSKLKESGFDKPIILRHYGDIKKETFPQNIKGRPSKKVSSESLYEKPQLPVIKQAEPASKKLHYGLVDGSSFIYYPSGHVAVCQSYSDLPCGGLYTNIFNDCPDRALVGTFTPSGHGSICFSNSSSIAMIFNQEGGMVTNKDGEILRQWKWPGEGKLDDPVIMQVNKCITVKVAGRFAVGLLYKWRHESVRLSLSPVRGVAGPQLENLSKIFTKVNLPPTSVKGFSKTHGKTEDAKKSLKKEERIPRIPEEDLSHVKDYNPTRELKVLRCKIKNILEDWMEYYRIALEISSPHTRRTSAFPRIAGRRCKTQHGDAFLGFHTAQGKENDRETETLTPGNHPPFQSVLSCGPPQGVSPGFYRDPHLLSSIFRTNKPPMTHLNVNNDTLQTSHKANEKACTASHSACPVVLRRTMLGDEVRICRCSNHQIPYVTDLEYDHIINNQMSSSEQITVICVTTSLRAADYDPRTDKHLEQLYERKNKNRSMPCTQGRLDSFRLLKYDIGSADEFTGHCGSLLVKRHNIAPGMFLMYIRGKLLFANYIFNGYSKSVKDLQKQIALTRNNYNRGYYLPPDYRLSSLENSLQSYPEHTQARSSHNISSCICYATDRRASIHDFVLFSLYKGATSTQEQLNK</sequence>
<reference evidence="2" key="1">
    <citation type="submission" date="2022-12" db="EMBL/GenBank/DDBJ databases">
        <authorList>
            <person name="Alioto T."/>
            <person name="Alioto T."/>
            <person name="Gomez Garrido J."/>
        </authorList>
    </citation>
    <scope>NUCLEOTIDE SEQUENCE</scope>
</reference>
<dbReference type="AlphaFoldDB" id="A0AA35KYH0"/>
<name>A0AA35KYH0_9SAUR</name>
<dbReference type="PANTHER" id="PTHR23093">
    <property type="entry name" value="SIMILAR TO CHROMOSOME 3 OPEN READING FRAME 20"/>
    <property type="match status" value="1"/>
</dbReference>
<evidence type="ECO:0000313" key="3">
    <source>
        <dbReference type="Proteomes" id="UP001178461"/>
    </source>
</evidence>
<gene>
    <name evidence="2" type="ORF">PODLI_1B028829</name>
</gene>
<protein>
    <recommendedName>
        <fullName evidence="1">FAM194 C-terminal domain-containing protein</fullName>
    </recommendedName>
</protein>
<proteinExistence type="predicted"/>